<dbReference type="Pfam" id="PF23867">
    <property type="entry name" value="Mmc1_N"/>
    <property type="match status" value="1"/>
</dbReference>
<feature type="domain" description="Mmc1 C-terminal" evidence="2">
    <location>
        <begin position="390"/>
        <end position="587"/>
    </location>
</feature>
<dbReference type="Pfam" id="PF23868">
    <property type="entry name" value="Mmc1_C"/>
    <property type="match status" value="1"/>
</dbReference>
<dbReference type="Proteomes" id="UP000275385">
    <property type="component" value="Unassembled WGS sequence"/>
</dbReference>
<comment type="caution">
    <text evidence="3">The sequence shown here is derived from an EMBL/GenBank/DDBJ whole genome shotgun (WGS) entry which is preliminary data.</text>
</comment>
<evidence type="ECO:0000259" key="2">
    <source>
        <dbReference type="Pfam" id="PF23868"/>
    </source>
</evidence>
<name>A0A420XYK1_9PEZI</name>
<feature type="compositionally biased region" description="Polar residues" evidence="1">
    <location>
        <begin position="41"/>
        <end position="63"/>
    </location>
</feature>
<organism evidence="3 4">
    <name type="scientific">Coniochaeta pulveracea</name>
    <dbReference type="NCBI Taxonomy" id="177199"/>
    <lineage>
        <taxon>Eukaryota</taxon>
        <taxon>Fungi</taxon>
        <taxon>Dikarya</taxon>
        <taxon>Ascomycota</taxon>
        <taxon>Pezizomycotina</taxon>
        <taxon>Sordariomycetes</taxon>
        <taxon>Sordariomycetidae</taxon>
        <taxon>Coniochaetales</taxon>
        <taxon>Coniochaetaceae</taxon>
        <taxon>Coniochaeta</taxon>
    </lineage>
</organism>
<proteinExistence type="predicted"/>
<dbReference type="OrthoDB" id="5319015at2759"/>
<gene>
    <name evidence="3" type="ORF">DL546_002015</name>
</gene>
<evidence type="ECO:0000256" key="1">
    <source>
        <dbReference type="SAM" id="MobiDB-lite"/>
    </source>
</evidence>
<dbReference type="PANTHER" id="PTHR38644">
    <property type="entry name" value="EXPRESSED PROTEIN"/>
    <property type="match status" value="1"/>
</dbReference>
<dbReference type="STRING" id="177199.A0A420XYK1"/>
<dbReference type="AlphaFoldDB" id="A0A420XYK1"/>
<keyword evidence="4" id="KW-1185">Reference proteome</keyword>
<dbReference type="InterPro" id="IPR056196">
    <property type="entry name" value="Mmc1_C"/>
</dbReference>
<feature type="region of interest" description="Disordered" evidence="1">
    <location>
        <begin position="41"/>
        <end position="72"/>
    </location>
</feature>
<dbReference type="EMBL" id="QVQW01000093">
    <property type="protein sequence ID" value="RKU40727.1"/>
    <property type="molecule type" value="Genomic_DNA"/>
</dbReference>
<protein>
    <recommendedName>
        <fullName evidence="2">Mmc1 C-terminal domain-containing protein</fullName>
    </recommendedName>
</protein>
<reference evidence="3 4" key="1">
    <citation type="submission" date="2018-08" db="EMBL/GenBank/DDBJ databases">
        <title>Draft genome of the lignicolous fungus Coniochaeta pulveracea.</title>
        <authorList>
            <person name="Borstlap C.J."/>
            <person name="De Witt R.N."/>
            <person name="Botha A."/>
            <person name="Volschenk H."/>
        </authorList>
    </citation>
    <scope>NUCLEOTIDE SEQUENCE [LARGE SCALE GENOMIC DNA]</scope>
    <source>
        <strain evidence="3 4">CAB683</strain>
    </source>
</reference>
<evidence type="ECO:0000313" key="3">
    <source>
        <dbReference type="EMBL" id="RKU40727.1"/>
    </source>
</evidence>
<evidence type="ECO:0000313" key="4">
    <source>
        <dbReference type="Proteomes" id="UP000275385"/>
    </source>
</evidence>
<accession>A0A420XYK1</accession>
<sequence>MAPRLSLRSVAGASRGIAHITSRSRLSNVCLFCSLTRPSQTRQRQKPASWSTAATQRAGSTLASPAGPTPNDVRKDLSTALFNLQKHAPNYVNLSRIQLALRNLSQPPGEEAIRVAVLGMTAGPTSGHTAAKDLLRAILADPLVSEQQWETQLQAYDATQPLVIRVGREEEATHSPLTVARRDELLPEIGVSSPGLDGHNLEVLLMATNPFDNTAGTSIEAAEEAVLVPMVDIPSNTGRYTPVSTPVHKALIVGDGILGAASLVSSPVLQEDAMVSAAVNFPTTNLGDQAGYPFKVVDVNTALHALSLFRASVANATDYEHLWFQSNIPSVTAWLKNSLISEAGVTKAPVRSLISSILRNTIASVEAEEARILSTALTTKVSSHSIENLDKALGDWAQEAHTELQSSLDAAFTSRRWRALGWWKLFWRVDDISLLTSEMLSHRFLPEAERGIIYFTGRIREAGLVHESELEPTYPGPIVAETGGSTQTPTQELAGKWPTHIPYTRGYLLEKTIPALQALAQRLVVQSISTSAGMGSLSALLYISQWTGIYEAGSVAALGIVWSLRRLQKKWETARSYWEGEVREEGRKAVRATEASVGEVFERAKVREGIEDKAEMQEVRRVRQLVAVAEDALARLR</sequence>
<dbReference type="PANTHER" id="PTHR38644:SF1">
    <property type="entry name" value="EXPRESSED PROTEIN"/>
    <property type="match status" value="1"/>
</dbReference>